<keyword evidence="3" id="KW-1185">Reference proteome</keyword>
<dbReference type="EMBL" id="BLIR01000001">
    <property type="protein sequence ID" value="GFE38449.1"/>
    <property type="molecule type" value="Genomic_DNA"/>
</dbReference>
<gene>
    <name evidence="2" type="ORF">Stube_31220</name>
</gene>
<accession>A0A640URS4</accession>
<protein>
    <submittedName>
        <fullName evidence="2">Uncharacterized protein</fullName>
    </submittedName>
</protein>
<sequence>MARGPNGWRRDTKGAGGRGVKAARPPEASRRTAYVKIRPLHQHSRPRPPPIPHKVNPRDEG</sequence>
<dbReference type="Proteomes" id="UP000431826">
    <property type="component" value="Unassembled WGS sequence"/>
</dbReference>
<comment type="caution">
    <text evidence="2">The sequence shown here is derived from an EMBL/GenBank/DDBJ whole genome shotgun (WGS) entry which is preliminary data.</text>
</comment>
<reference evidence="2 3" key="1">
    <citation type="submission" date="2019-12" db="EMBL/GenBank/DDBJ databases">
        <title>Whole genome shotgun sequence of Streptomyces tubercidicus NBRC 13090.</title>
        <authorList>
            <person name="Ichikawa N."/>
            <person name="Kimura A."/>
            <person name="Kitahashi Y."/>
            <person name="Komaki H."/>
            <person name="Tamura T."/>
        </authorList>
    </citation>
    <scope>NUCLEOTIDE SEQUENCE [LARGE SCALE GENOMIC DNA]</scope>
    <source>
        <strain evidence="2 3">NBRC 13090</strain>
    </source>
</reference>
<organism evidence="2 3">
    <name type="scientific">Streptomyces tubercidicus</name>
    <dbReference type="NCBI Taxonomy" id="47759"/>
    <lineage>
        <taxon>Bacteria</taxon>
        <taxon>Bacillati</taxon>
        <taxon>Actinomycetota</taxon>
        <taxon>Actinomycetes</taxon>
        <taxon>Kitasatosporales</taxon>
        <taxon>Streptomycetaceae</taxon>
        <taxon>Streptomyces</taxon>
    </lineage>
</organism>
<evidence type="ECO:0000313" key="3">
    <source>
        <dbReference type="Proteomes" id="UP000431826"/>
    </source>
</evidence>
<evidence type="ECO:0000313" key="2">
    <source>
        <dbReference type="EMBL" id="GFE38449.1"/>
    </source>
</evidence>
<feature type="region of interest" description="Disordered" evidence="1">
    <location>
        <begin position="1"/>
        <end position="61"/>
    </location>
</feature>
<evidence type="ECO:0000256" key="1">
    <source>
        <dbReference type="SAM" id="MobiDB-lite"/>
    </source>
</evidence>
<proteinExistence type="predicted"/>
<dbReference type="AlphaFoldDB" id="A0A640URS4"/>
<name>A0A640URS4_9ACTN</name>